<sequence length="223" mass="24409">MLGLHIVVTPPHPPPPLGEQLASTALETVLRQRSGPVVVKYFCWAIALLEITVIVAGHLPDSPFSQQLISALVMRGTVDRIYVAPLFLVGIVLTILGASIRYWCYRELGNLFTFEVSIRQNHKLVQTGPYHTVRHPGYAGVFLTVAGVVCLNASPGSWLRECGALQTTVGMSVVITCGALVAFIAAGLLFRMSREDAALEKHFGEDWVQWSVEVPYKLIPGLF</sequence>
<dbReference type="AlphaFoldDB" id="A0AAD7DZG3"/>
<proteinExistence type="inferred from homology"/>
<evidence type="ECO:0000256" key="1">
    <source>
        <dbReference type="ARBA" id="ARBA00004141"/>
    </source>
</evidence>
<keyword evidence="4 5" id="KW-0472">Membrane</keyword>
<evidence type="ECO:0000256" key="5">
    <source>
        <dbReference type="RuleBase" id="RU362022"/>
    </source>
</evidence>
<dbReference type="GO" id="GO:0004671">
    <property type="term" value="F:protein C-terminal S-isoprenylcysteine carboxyl O-methyltransferase activity"/>
    <property type="evidence" value="ECO:0007669"/>
    <property type="project" value="UniProtKB-EC"/>
</dbReference>
<keyword evidence="3 5" id="KW-1133">Transmembrane helix</keyword>
<keyword evidence="2 5" id="KW-0812">Transmembrane</keyword>
<dbReference type="PANTHER" id="PTHR12714">
    <property type="entry name" value="PROTEIN-S ISOPRENYLCYSTEINE O-METHYLTRANSFERASE"/>
    <property type="match status" value="1"/>
</dbReference>
<evidence type="ECO:0000313" key="7">
    <source>
        <dbReference type="Proteomes" id="UP001221757"/>
    </source>
</evidence>
<accession>A0AAD7DZG3</accession>
<protein>
    <recommendedName>
        <fullName evidence="5">Protein-S-isoprenylcysteine O-methyltransferase</fullName>
        <ecNumber evidence="5">2.1.1.100</ecNumber>
    </recommendedName>
</protein>
<keyword evidence="5" id="KW-0949">S-adenosyl-L-methionine</keyword>
<comment type="catalytic activity">
    <reaction evidence="5">
        <text>[protein]-C-terminal S-[(2E,6E)-farnesyl]-L-cysteine + S-adenosyl-L-methionine = [protein]-C-terminal S-[(2E,6E)-farnesyl]-L-cysteine methyl ester + S-adenosyl-L-homocysteine</text>
        <dbReference type="Rhea" id="RHEA:21672"/>
        <dbReference type="Rhea" id="RHEA-COMP:12125"/>
        <dbReference type="Rhea" id="RHEA-COMP:12126"/>
        <dbReference type="ChEBI" id="CHEBI:57856"/>
        <dbReference type="ChEBI" id="CHEBI:59789"/>
        <dbReference type="ChEBI" id="CHEBI:90510"/>
        <dbReference type="ChEBI" id="CHEBI:90511"/>
        <dbReference type="EC" id="2.1.1.100"/>
    </reaction>
</comment>
<keyword evidence="5" id="KW-0489">Methyltransferase</keyword>
<dbReference type="PANTHER" id="PTHR12714:SF9">
    <property type="entry name" value="PROTEIN-S-ISOPRENYLCYSTEINE O-METHYLTRANSFERASE"/>
    <property type="match status" value="1"/>
</dbReference>
<dbReference type="EC" id="2.1.1.100" evidence="5"/>
<evidence type="ECO:0000313" key="6">
    <source>
        <dbReference type="EMBL" id="KAJ7703309.1"/>
    </source>
</evidence>
<organism evidence="6 7">
    <name type="scientific">Mycena rosella</name>
    <name type="common">Pink bonnet</name>
    <name type="synonym">Agaricus rosellus</name>
    <dbReference type="NCBI Taxonomy" id="1033263"/>
    <lineage>
        <taxon>Eukaryota</taxon>
        <taxon>Fungi</taxon>
        <taxon>Dikarya</taxon>
        <taxon>Basidiomycota</taxon>
        <taxon>Agaricomycotina</taxon>
        <taxon>Agaricomycetes</taxon>
        <taxon>Agaricomycetidae</taxon>
        <taxon>Agaricales</taxon>
        <taxon>Marasmiineae</taxon>
        <taxon>Mycenaceae</taxon>
        <taxon>Mycena</taxon>
    </lineage>
</organism>
<dbReference type="InterPro" id="IPR007269">
    <property type="entry name" value="ICMT_MeTrfase"/>
</dbReference>
<dbReference type="GO" id="GO:0005789">
    <property type="term" value="C:endoplasmic reticulum membrane"/>
    <property type="evidence" value="ECO:0007669"/>
    <property type="project" value="UniProtKB-SubCell"/>
</dbReference>
<dbReference type="EMBL" id="JARKIE010000013">
    <property type="protein sequence ID" value="KAJ7703309.1"/>
    <property type="molecule type" value="Genomic_DNA"/>
</dbReference>
<comment type="caution">
    <text evidence="6">The sequence shown here is derived from an EMBL/GenBank/DDBJ whole genome shotgun (WGS) entry which is preliminary data.</text>
</comment>
<name>A0AAD7DZG3_MYCRO</name>
<feature type="transmembrane region" description="Helical" evidence="5">
    <location>
        <begin position="138"/>
        <end position="158"/>
    </location>
</feature>
<feature type="transmembrane region" description="Helical" evidence="5">
    <location>
        <begin position="41"/>
        <end position="60"/>
    </location>
</feature>
<evidence type="ECO:0000256" key="4">
    <source>
        <dbReference type="ARBA" id="ARBA00023136"/>
    </source>
</evidence>
<keyword evidence="7" id="KW-1185">Reference proteome</keyword>
<dbReference type="Gene3D" id="1.20.120.1630">
    <property type="match status" value="1"/>
</dbReference>
<comment type="subcellular location">
    <subcellularLocation>
        <location evidence="5">Endoplasmic reticulum membrane</location>
        <topology evidence="5">Multi-pass membrane protein</topology>
    </subcellularLocation>
    <subcellularLocation>
        <location evidence="1">Membrane</location>
        <topology evidence="1">Multi-pass membrane protein</topology>
    </subcellularLocation>
</comment>
<evidence type="ECO:0000256" key="2">
    <source>
        <dbReference type="ARBA" id="ARBA00022692"/>
    </source>
</evidence>
<dbReference type="Pfam" id="PF04140">
    <property type="entry name" value="ICMT"/>
    <property type="match status" value="1"/>
</dbReference>
<gene>
    <name evidence="6" type="ORF">B0H17DRAFT_922837</name>
</gene>
<feature type="transmembrane region" description="Helical" evidence="5">
    <location>
        <begin position="80"/>
        <end position="104"/>
    </location>
</feature>
<dbReference type="Proteomes" id="UP001221757">
    <property type="component" value="Unassembled WGS sequence"/>
</dbReference>
<dbReference type="GO" id="GO:0032259">
    <property type="term" value="P:methylation"/>
    <property type="evidence" value="ECO:0007669"/>
    <property type="project" value="UniProtKB-KW"/>
</dbReference>
<keyword evidence="5" id="KW-0256">Endoplasmic reticulum</keyword>
<feature type="transmembrane region" description="Helical" evidence="5">
    <location>
        <begin position="170"/>
        <end position="190"/>
    </location>
</feature>
<evidence type="ECO:0000256" key="3">
    <source>
        <dbReference type="ARBA" id="ARBA00022989"/>
    </source>
</evidence>
<keyword evidence="5" id="KW-0808">Transferase</keyword>
<reference evidence="6" key="1">
    <citation type="submission" date="2023-03" db="EMBL/GenBank/DDBJ databases">
        <title>Massive genome expansion in bonnet fungi (Mycena s.s.) driven by repeated elements and novel gene families across ecological guilds.</title>
        <authorList>
            <consortium name="Lawrence Berkeley National Laboratory"/>
            <person name="Harder C.B."/>
            <person name="Miyauchi S."/>
            <person name="Viragh M."/>
            <person name="Kuo A."/>
            <person name="Thoen E."/>
            <person name="Andreopoulos B."/>
            <person name="Lu D."/>
            <person name="Skrede I."/>
            <person name="Drula E."/>
            <person name="Henrissat B."/>
            <person name="Morin E."/>
            <person name="Kohler A."/>
            <person name="Barry K."/>
            <person name="LaButti K."/>
            <person name="Morin E."/>
            <person name="Salamov A."/>
            <person name="Lipzen A."/>
            <person name="Mereny Z."/>
            <person name="Hegedus B."/>
            <person name="Baldrian P."/>
            <person name="Stursova M."/>
            <person name="Weitz H."/>
            <person name="Taylor A."/>
            <person name="Grigoriev I.V."/>
            <person name="Nagy L.G."/>
            <person name="Martin F."/>
            <person name="Kauserud H."/>
        </authorList>
    </citation>
    <scope>NUCLEOTIDE SEQUENCE</scope>
    <source>
        <strain evidence="6">CBHHK067</strain>
    </source>
</reference>
<comment type="similarity">
    <text evidence="5">Belongs to the class VI-like SAM-binding methyltransferase superfamily. Isoprenylcysteine carboxyl methyltransferase family.</text>
</comment>